<comment type="caution">
    <text evidence="1">The sequence shown here is derived from an EMBL/GenBank/DDBJ whole genome shotgun (WGS) entry which is preliminary data.</text>
</comment>
<name>A0AA39NV84_9AGAR</name>
<evidence type="ECO:0000313" key="2">
    <source>
        <dbReference type="Proteomes" id="UP001175227"/>
    </source>
</evidence>
<gene>
    <name evidence="1" type="ORF">IW261DRAFT_1665074</name>
</gene>
<accession>A0AA39NV84</accession>
<protein>
    <submittedName>
        <fullName evidence="1">Uncharacterized protein</fullName>
    </submittedName>
</protein>
<organism evidence="1 2">
    <name type="scientific">Armillaria novae-zelandiae</name>
    <dbReference type="NCBI Taxonomy" id="153914"/>
    <lineage>
        <taxon>Eukaryota</taxon>
        <taxon>Fungi</taxon>
        <taxon>Dikarya</taxon>
        <taxon>Basidiomycota</taxon>
        <taxon>Agaricomycotina</taxon>
        <taxon>Agaricomycetes</taxon>
        <taxon>Agaricomycetidae</taxon>
        <taxon>Agaricales</taxon>
        <taxon>Marasmiineae</taxon>
        <taxon>Physalacriaceae</taxon>
        <taxon>Armillaria</taxon>
    </lineage>
</organism>
<sequence>MSVKALGDQIHILMTSRPLDTMQSFILVTGLAGGNLPTLLSNDESLHERICKTVVKKADGTFLLANIHMKLLTQCTNRHQLDTKLDKLLGTLRNAYEHLLARIDSLPNKDLACHVFGWVAFTAHPLKVEALQHALAIESGTKKVDPTNITNESILLSICAGLVIIVDNKRERCFKFVCEYYFGLNSSLFIG</sequence>
<keyword evidence="2" id="KW-1185">Reference proteome</keyword>
<dbReference type="PANTHER" id="PTHR10039:SF15">
    <property type="entry name" value="NACHT DOMAIN-CONTAINING PROTEIN"/>
    <property type="match status" value="1"/>
</dbReference>
<reference evidence="1" key="1">
    <citation type="submission" date="2023-06" db="EMBL/GenBank/DDBJ databases">
        <authorList>
            <consortium name="Lawrence Berkeley National Laboratory"/>
            <person name="Ahrendt S."/>
            <person name="Sahu N."/>
            <person name="Indic B."/>
            <person name="Wong-Bajracharya J."/>
            <person name="Merenyi Z."/>
            <person name="Ke H.-M."/>
            <person name="Monk M."/>
            <person name="Kocsube S."/>
            <person name="Drula E."/>
            <person name="Lipzen A."/>
            <person name="Balint B."/>
            <person name="Henrissat B."/>
            <person name="Andreopoulos B."/>
            <person name="Martin F.M."/>
            <person name="Harder C.B."/>
            <person name="Rigling D."/>
            <person name="Ford K.L."/>
            <person name="Foster G.D."/>
            <person name="Pangilinan J."/>
            <person name="Papanicolaou A."/>
            <person name="Barry K."/>
            <person name="LaButti K."/>
            <person name="Viragh M."/>
            <person name="Koriabine M."/>
            <person name="Yan M."/>
            <person name="Riley R."/>
            <person name="Champramary S."/>
            <person name="Plett K.L."/>
            <person name="Tsai I.J."/>
            <person name="Slot J."/>
            <person name="Sipos G."/>
            <person name="Plett J."/>
            <person name="Nagy L.G."/>
            <person name="Grigoriev I.V."/>
        </authorList>
    </citation>
    <scope>NUCLEOTIDE SEQUENCE</scope>
    <source>
        <strain evidence="1">ICMP 16352</strain>
    </source>
</reference>
<dbReference type="Proteomes" id="UP001175227">
    <property type="component" value="Unassembled WGS sequence"/>
</dbReference>
<dbReference type="EMBL" id="JAUEPR010000040">
    <property type="protein sequence ID" value="KAK0472443.1"/>
    <property type="molecule type" value="Genomic_DNA"/>
</dbReference>
<dbReference type="AlphaFoldDB" id="A0AA39NV84"/>
<proteinExistence type="predicted"/>
<evidence type="ECO:0000313" key="1">
    <source>
        <dbReference type="EMBL" id="KAK0472443.1"/>
    </source>
</evidence>
<dbReference type="PANTHER" id="PTHR10039">
    <property type="entry name" value="AMELOGENIN"/>
    <property type="match status" value="1"/>
</dbReference>